<evidence type="ECO:0000256" key="2">
    <source>
        <dbReference type="ARBA" id="ARBA00022729"/>
    </source>
</evidence>
<dbReference type="Pfam" id="PF00085">
    <property type="entry name" value="Thioredoxin"/>
    <property type="match status" value="1"/>
</dbReference>
<dbReference type="GO" id="GO:0006457">
    <property type="term" value="P:protein folding"/>
    <property type="evidence" value="ECO:0007669"/>
    <property type="project" value="TreeGrafter"/>
</dbReference>
<dbReference type="CDD" id="cd02961">
    <property type="entry name" value="PDI_a_family"/>
    <property type="match status" value="1"/>
</dbReference>
<dbReference type="SUPFAM" id="SSF52833">
    <property type="entry name" value="Thioredoxin-like"/>
    <property type="match status" value="2"/>
</dbReference>
<keyword evidence="9" id="KW-1185">Reference proteome</keyword>
<dbReference type="Gene3D" id="3.40.30.10">
    <property type="entry name" value="Glutaredoxin"/>
    <property type="match status" value="2"/>
</dbReference>
<dbReference type="Proteomes" id="UP001346149">
    <property type="component" value="Unassembled WGS sequence"/>
</dbReference>
<evidence type="ECO:0000313" key="9">
    <source>
        <dbReference type="Proteomes" id="UP001346149"/>
    </source>
</evidence>
<dbReference type="InterPro" id="IPR013766">
    <property type="entry name" value="Thioredoxin_domain"/>
</dbReference>
<name>A0AAN7N2Y2_TRANT</name>
<comment type="similarity">
    <text evidence="1">Belongs to the protein disulfide isomerase family.</text>
</comment>
<evidence type="ECO:0000256" key="5">
    <source>
        <dbReference type="SAM" id="MobiDB-lite"/>
    </source>
</evidence>
<evidence type="ECO:0000256" key="6">
    <source>
        <dbReference type="SAM" id="Phobius"/>
    </source>
</evidence>
<organism evidence="8 9">
    <name type="scientific">Trapa natans</name>
    <name type="common">Water chestnut</name>
    <dbReference type="NCBI Taxonomy" id="22666"/>
    <lineage>
        <taxon>Eukaryota</taxon>
        <taxon>Viridiplantae</taxon>
        <taxon>Streptophyta</taxon>
        <taxon>Embryophyta</taxon>
        <taxon>Tracheophyta</taxon>
        <taxon>Spermatophyta</taxon>
        <taxon>Magnoliopsida</taxon>
        <taxon>eudicotyledons</taxon>
        <taxon>Gunneridae</taxon>
        <taxon>Pentapetalae</taxon>
        <taxon>rosids</taxon>
        <taxon>malvids</taxon>
        <taxon>Myrtales</taxon>
        <taxon>Lythraceae</taxon>
        <taxon>Trapa</taxon>
    </lineage>
</organism>
<feature type="region of interest" description="Disordered" evidence="5">
    <location>
        <begin position="520"/>
        <end position="545"/>
    </location>
</feature>
<keyword evidence="4" id="KW-0676">Redox-active center</keyword>
<reference evidence="8 9" key="1">
    <citation type="journal article" date="2023" name="Hortic Res">
        <title>Pangenome of water caltrop reveals structural variations and asymmetric subgenome divergence after allopolyploidization.</title>
        <authorList>
            <person name="Zhang X."/>
            <person name="Chen Y."/>
            <person name="Wang L."/>
            <person name="Yuan Y."/>
            <person name="Fang M."/>
            <person name="Shi L."/>
            <person name="Lu R."/>
            <person name="Comes H.P."/>
            <person name="Ma Y."/>
            <person name="Chen Y."/>
            <person name="Huang G."/>
            <person name="Zhou Y."/>
            <person name="Zheng Z."/>
            <person name="Qiu Y."/>
        </authorList>
    </citation>
    <scope>NUCLEOTIDE SEQUENCE [LARGE SCALE GENOMIC DNA]</scope>
    <source>
        <strain evidence="8">F231</strain>
    </source>
</reference>
<dbReference type="AlphaFoldDB" id="A0AAN7N2Y2"/>
<evidence type="ECO:0000313" key="8">
    <source>
        <dbReference type="EMBL" id="KAK4804216.1"/>
    </source>
</evidence>
<keyword evidence="6" id="KW-0472">Membrane</keyword>
<comment type="caution">
    <text evidence="8">The sequence shown here is derived from an EMBL/GenBank/DDBJ whole genome shotgun (WGS) entry which is preliminary data.</text>
</comment>
<dbReference type="InterPro" id="IPR036249">
    <property type="entry name" value="Thioredoxin-like_sf"/>
</dbReference>
<gene>
    <name evidence="8" type="ORF">SAY86_004033</name>
</gene>
<dbReference type="InterPro" id="IPR017937">
    <property type="entry name" value="Thioredoxin_CS"/>
</dbReference>
<evidence type="ECO:0000256" key="4">
    <source>
        <dbReference type="ARBA" id="ARBA00023284"/>
    </source>
</evidence>
<sequence>MEKNRRDGRRRTGWRFIALIAGEEARVQTVGRDYVVFLGDVESGSISGPPLKFNLFSYFLHETTLTPAKTVSAPVQFYKEIQAEEEGTLQLRLDMMIISSHTAPARSLVAVILLSLLLQISELPSSCSASSSLENFSARDGTVLELDESNLDKAIASFDYILVDFYAPWCGHCKRLLPELNAAAPVLAGFKEPVVIAKVDADKYNRVTSKYDIDAFPTIKLFMHGVPVEYKGPRKADLLIRFMKKLTAPDVSTLDSDIAITEYYETAGTHFPIFFGFGLDESVLANIARKYKKKAWFSVAKDFSEDIMISYDFDKVPALVAIQPSYNEKNIFYGPFEENFLEDFVKQNFLPLTVPINSDTLNLLKDDDRKIVLTIMEDETDDESQKLVKVLKAAASANRDLVFAYVGVKQFENFAESFGSAEKTELPKMVVWDGNEEYFIVTDSEIIHGEDQGTQITKFLEGYREGRTIQKKINDRSFTGYIKSLSIGGKIAYILILLVIIMMIVHNFCMDNEPLRVGTRDQANQGISSSSEHERRDYRPEDKED</sequence>
<dbReference type="GO" id="GO:0034976">
    <property type="term" value="P:response to endoplasmic reticulum stress"/>
    <property type="evidence" value="ECO:0007669"/>
    <property type="project" value="TreeGrafter"/>
</dbReference>
<dbReference type="PRINTS" id="PR00421">
    <property type="entry name" value="THIOREDOXIN"/>
</dbReference>
<keyword evidence="6" id="KW-1133">Transmembrane helix</keyword>
<protein>
    <recommendedName>
        <fullName evidence="7">Thioredoxin domain-containing protein</fullName>
    </recommendedName>
</protein>
<dbReference type="GO" id="GO:0003756">
    <property type="term" value="F:protein disulfide isomerase activity"/>
    <property type="evidence" value="ECO:0007669"/>
    <property type="project" value="TreeGrafter"/>
</dbReference>
<keyword evidence="2" id="KW-0732">Signal</keyword>
<dbReference type="EMBL" id="JAXQNO010000001">
    <property type="protein sequence ID" value="KAK4804216.1"/>
    <property type="molecule type" value="Genomic_DNA"/>
</dbReference>
<evidence type="ECO:0000259" key="7">
    <source>
        <dbReference type="PROSITE" id="PS51352"/>
    </source>
</evidence>
<keyword evidence="3" id="KW-1015">Disulfide bond</keyword>
<feature type="compositionally biased region" description="Polar residues" evidence="5">
    <location>
        <begin position="521"/>
        <end position="530"/>
    </location>
</feature>
<keyword evidence="6" id="KW-0812">Transmembrane</keyword>
<dbReference type="GO" id="GO:0005783">
    <property type="term" value="C:endoplasmic reticulum"/>
    <property type="evidence" value="ECO:0007669"/>
    <property type="project" value="TreeGrafter"/>
</dbReference>
<dbReference type="PROSITE" id="PS00194">
    <property type="entry name" value="THIOREDOXIN_1"/>
    <property type="match status" value="1"/>
</dbReference>
<feature type="transmembrane region" description="Helical" evidence="6">
    <location>
        <begin position="491"/>
        <end position="510"/>
    </location>
</feature>
<feature type="domain" description="Thioredoxin" evidence="7">
    <location>
        <begin position="122"/>
        <end position="248"/>
    </location>
</feature>
<evidence type="ECO:0000256" key="1">
    <source>
        <dbReference type="ARBA" id="ARBA00006347"/>
    </source>
</evidence>
<dbReference type="FunFam" id="3.40.30.10:FF:000107">
    <property type="entry name" value="Protein disulfide-isomerase 5-2"/>
    <property type="match status" value="1"/>
</dbReference>
<accession>A0AAN7N2Y2</accession>
<dbReference type="PANTHER" id="PTHR18929">
    <property type="entry name" value="PROTEIN DISULFIDE ISOMERASE"/>
    <property type="match status" value="1"/>
</dbReference>
<evidence type="ECO:0000256" key="3">
    <source>
        <dbReference type="ARBA" id="ARBA00023157"/>
    </source>
</evidence>
<dbReference type="PANTHER" id="PTHR18929:SF218">
    <property type="entry name" value="PROTEIN DISULFIDE-ISOMERASE 5-2"/>
    <property type="match status" value="1"/>
</dbReference>
<proteinExistence type="inferred from homology"/>
<dbReference type="PROSITE" id="PS51352">
    <property type="entry name" value="THIOREDOXIN_2"/>
    <property type="match status" value="1"/>
</dbReference>
<dbReference type="Pfam" id="PF13848">
    <property type="entry name" value="Thioredoxin_6"/>
    <property type="match status" value="1"/>
</dbReference>
<feature type="compositionally biased region" description="Basic and acidic residues" evidence="5">
    <location>
        <begin position="531"/>
        <end position="545"/>
    </location>
</feature>